<protein>
    <submittedName>
        <fullName evidence="1">Uncharacterized protein</fullName>
    </submittedName>
</protein>
<gene>
    <name evidence="1" type="ORF">C2E21_6566</name>
</gene>
<name>A0A2P6TJT4_CHLSO</name>
<proteinExistence type="predicted"/>
<dbReference type="Proteomes" id="UP000239899">
    <property type="component" value="Unassembled WGS sequence"/>
</dbReference>
<comment type="caution">
    <text evidence="1">The sequence shown here is derived from an EMBL/GenBank/DDBJ whole genome shotgun (WGS) entry which is preliminary data.</text>
</comment>
<accession>A0A2P6TJT4</accession>
<dbReference type="AlphaFoldDB" id="A0A2P6TJT4"/>
<reference evidence="1 2" key="1">
    <citation type="journal article" date="2018" name="Plant J.">
        <title>Genome sequences of Chlorella sorokiniana UTEX 1602 and Micractinium conductrix SAG 241.80: implications to maltose excretion by a green alga.</title>
        <authorList>
            <person name="Arriola M.B."/>
            <person name="Velmurugan N."/>
            <person name="Zhang Y."/>
            <person name="Plunkett M.H."/>
            <person name="Hondzo H."/>
            <person name="Barney B.M."/>
        </authorList>
    </citation>
    <scope>NUCLEOTIDE SEQUENCE [LARGE SCALE GENOMIC DNA]</scope>
    <source>
        <strain evidence="2">UTEX 1602</strain>
    </source>
</reference>
<keyword evidence="2" id="KW-1185">Reference proteome</keyword>
<evidence type="ECO:0000313" key="1">
    <source>
        <dbReference type="EMBL" id="PRW44346.1"/>
    </source>
</evidence>
<evidence type="ECO:0000313" key="2">
    <source>
        <dbReference type="Proteomes" id="UP000239899"/>
    </source>
</evidence>
<dbReference type="EMBL" id="LHPG02000013">
    <property type="protein sequence ID" value="PRW44346.1"/>
    <property type="molecule type" value="Genomic_DNA"/>
</dbReference>
<organism evidence="1 2">
    <name type="scientific">Chlorella sorokiniana</name>
    <name type="common">Freshwater green alga</name>
    <dbReference type="NCBI Taxonomy" id="3076"/>
    <lineage>
        <taxon>Eukaryota</taxon>
        <taxon>Viridiplantae</taxon>
        <taxon>Chlorophyta</taxon>
        <taxon>core chlorophytes</taxon>
        <taxon>Trebouxiophyceae</taxon>
        <taxon>Chlorellales</taxon>
        <taxon>Chlorellaceae</taxon>
        <taxon>Chlorella clade</taxon>
        <taxon>Chlorella</taxon>
    </lineage>
</organism>
<sequence length="179" mass="20447">MVPAGQCVPVLPGYTSEAASHFLAAAQPIPWPHRTLRSDGRIGQVLPDFRPPLHGNPRGSLRTDLALYDIIFFIALGLSMEKASDLFRCHLGEELPRRTLQNWADRERICWPPANYTTDFKRAHFERFCARLPLPARRLARAQQQRVDLMQRWLEGQVTDQQAAEEERLIQQAVGRPAE</sequence>